<dbReference type="PROSITE" id="PS00041">
    <property type="entry name" value="HTH_ARAC_FAMILY_1"/>
    <property type="match status" value="1"/>
</dbReference>
<dbReference type="GO" id="GO:0043565">
    <property type="term" value="F:sequence-specific DNA binding"/>
    <property type="evidence" value="ECO:0007669"/>
    <property type="project" value="InterPro"/>
</dbReference>
<dbReference type="InterPro" id="IPR020449">
    <property type="entry name" value="Tscrpt_reg_AraC-type_HTH"/>
</dbReference>
<keyword evidence="1" id="KW-0805">Transcription regulation</keyword>
<accession>A0AB73T979</accession>
<protein>
    <submittedName>
        <fullName evidence="5">AraC-like DNA-binding protein</fullName>
    </submittedName>
</protein>
<evidence type="ECO:0000313" key="5">
    <source>
        <dbReference type="EMBL" id="PWJ78778.1"/>
    </source>
</evidence>
<keyword evidence="2" id="KW-0238">DNA-binding</keyword>
<dbReference type="Pfam" id="PF12833">
    <property type="entry name" value="HTH_18"/>
    <property type="match status" value="1"/>
</dbReference>
<dbReference type="InterPro" id="IPR018062">
    <property type="entry name" value="HTH_AraC-typ_CS"/>
</dbReference>
<dbReference type="Gene3D" id="1.10.10.60">
    <property type="entry name" value="Homeodomain-like"/>
    <property type="match status" value="2"/>
</dbReference>
<evidence type="ECO:0000256" key="3">
    <source>
        <dbReference type="ARBA" id="ARBA00023163"/>
    </source>
</evidence>
<dbReference type="GO" id="GO:0003700">
    <property type="term" value="F:DNA-binding transcription factor activity"/>
    <property type="evidence" value="ECO:0007669"/>
    <property type="project" value="InterPro"/>
</dbReference>
<dbReference type="InterPro" id="IPR009057">
    <property type="entry name" value="Homeodomain-like_sf"/>
</dbReference>
<dbReference type="InterPro" id="IPR011051">
    <property type="entry name" value="RmlC_Cupin_sf"/>
</dbReference>
<keyword evidence="3" id="KW-0804">Transcription</keyword>
<dbReference type="SUPFAM" id="SSF46689">
    <property type="entry name" value="Homeodomain-like"/>
    <property type="match status" value="1"/>
</dbReference>
<evidence type="ECO:0000313" key="6">
    <source>
        <dbReference type="Proteomes" id="UP000245412"/>
    </source>
</evidence>
<dbReference type="RefSeq" id="WP_109624224.1">
    <property type="nucleotide sequence ID" value="NZ_JANKBI010000001.1"/>
</dbReference>
<keyword evidence="6" id="KW-1185">Reference proteome</keyword>
<comment type="caution">
    <text evidence="5">The sequence shown here is derived from an EMBL/GenBank/DDBJ whole genome shotgun (WGS) entry which is preliminary data.</text>
</comment>
<proteinExistence type="predicted"/>
<organism evidence="5 6">
    <name type="scientific">Murimonas intestini</name>
    <dbReference type="NCBI Taxonomy" id="1337051"/>
    <lineage>
        <taxon>Bacteria</taxon>
        <taxon>Bacillati</taxon>
        <taxon>Bacillota</taxon>
        <taxon>Clostridia</taxon>
        <taxon>Lachnospirales</taxon>
        <taxon>Lachnospiraceae</taxon>
        <taxon>Murimonas</taxon>
    </lineage>
</organism>
<dbReference type="InterPro" id="IPR018060">
    <property type="entry name" value="HTH_AraC"/>
</dbReference>
<dbReference type="SUPFAM" id="SSF51182">
    <property type="entry name" value="RmlC-like cupins"/>
    <property type="match status" value="1"/>
</dbReference>
<evidence type="ECO:0000256" key="1">
    <source>
        <dbReference type="ARBA" id="ARBA00023015"/>
    </source>
</evidence>
<dbReference type="PANTHER" id="PTHR43280">
    <property type="entry name" value="ARAC-FAMILY TRANSCRIPTIONAL REGULATOR"/>
    <property type="match status" value="1"/>
</dbReference>
<dbReference type="InterPro" id="IPR003313">
    <property type="entry name" value="AraC-bd"/>
</dbReference>
<evidence type="ECO:0000256" key="2">
    <source>
        <dbReference type="ARBA" id="ARBA00023125"/>
    </source>
</evidence>
<dbReference type="PRINTS" id="PR00032">
    <property type="entry name" value="HTHARAC"/>
</dbReference>
<reference evidence="5 6" key="1">
    <citation type="submission" date="2018-05" db="EMBL/GenBank/DDBJ databases">
        <authorList>
            <person name="Goeker M."/>
            <person name="Huntemann M."/>
            <person name="Clum A."/>
            <person name="Pillay M."/>
            <person name="Palaniappan K."/>
            <person name="Varghese N."/>
            <person name="Mikhailova N."/>
            <person name="Stamatis D."/>
            <person name="Reddy T."/>
            <person name="Daum C."/>
            <person name="Shapiro N."/>
            <person name="Ivanova N."/>
            <person name="Kyrpides N."/>
            <person name="Woyke T."/>
        </authorList>
    </citation>
    <scope>NUCLEOTIDE SEQUENCE [LARGE SCALE GENOMIC DNA]</scope>
    <source>
        <strain evidence="5 6">DSM 26524</strain>
    </source>
</reference>
<feature type="domain" description="HTH araC/xylS-type" evidence="4">
    <location>
        <begin position="222"/>
        <end position="319"/>
    </location>
</feature>
<dbReference type="SMART" id="SM00342">
    <property type="entry name" value="HTH_ARAC"/>
    <property type="match status" value="1"/>
</dbReference>
<sequence length="324" mass="37631">MRSSLIEYLKPVTEEEARILSGDGRIQRELYTTGPEFTVDSEKMMEKGRLIDIRKHTRFIAFPEHKHNYIEIMYMCLGSTVHVINGATEVVLGEGDLLFLNQFSSHEILPAKEDDIGINFVVLPEFFDEVLPMLNQENALSSFLISTLKRNTDTAGYLHYHVADVLPIQNLVENLVWSLLNRQSNYRQINQTTMGLLFMQLVNETDRIESGNPEQYSEVFIMQVLKYIEENYKTASLGEIALRMNQSDSNMSKIVKNLTGRTFKELLQDKRMRQAEHLLKDTRLPITDIIYQVGYDNTSYFHRIFRELHGMSPKKYRDTLAYGK</sequence>
<evidence type="ECO:0000259" key="4">
    <source>
        <dbReference type="PROSITE" id="PS01124"/>
    </source>
</evidence>
<dbReference type="AlphaFoldDB" id="A0AB73T979"/>
<dbReference type="Pfam" id="PF02311">
    <property type="entry name" value="AraC_binding"/>
    <property type="match status" value="1"/>
</dbReference>
<name>A0AB73T979_9FIRM</name>
<dbReference type="EMBL" id="QGGY01000001">
    <property type="protein sequence ID" value="PWJ78778.1"/>
    <property type="molecule type" value="Genomic_DNA"/>
</dbReference>
<dbReference type="Proteomes" id="UP000245412">
    <property type="component" value="Unassembled WGS sequence"/>
</dbReference>
<dbReference type="PANTHER" id="PTHR43280:SF2">
    <property type="entry name" value="HTH-TYPE TRANSCRIPTIONAL REGULATOR EXSA"/>
    <property type="match status" value="1"/>
</dbReference>
<dbReference type="PROSITE" id="PS01124">
    <property type="entry name" value="HTH_ARAC_FAMILY_2"/>
    <property type="match status" value="1"/>
</dbReference>
<gene>
    <name evidence="5" type="ORF">C7383_101147</name>
</gene>